<dbReference type="Pfam" id="PF12340">
    <property type="entry name" value="DUF3638"/>
    <property type="match status" value="1"/>
</dbReference>
<evidence type="ECO:0000259" key="9">
    <source>
        <dbReference type="Pfam" id="PF12359"/>
    </source>
</evidence>
<evidence type="ECO:0000259" key="10">
    <source>
        <dbReference type="Pfam" id="PF20255"/>
    </source>
</evidence>
<comment type="catalytic activity">
    <reaction evidence="1">
        <text>Thiol-dependent hydrolysis of ester, thioester, amide, peptide and isopeptide bonds formed by the C-terminal Gly of ubiquitin (a 76-residue protein attached to proteins as an intracellular targeting signal).</text>
        <dbReference type="EC" id="3.4.19.12"/>
    </reaction>
</comment>
<dbReference type="InterPro" id="IPR046541">
    <property type="entry name" value="DUF6606"/>
</dbReference>
<feature type="compositionally biased region" description="Basic and acidic residues" evidence="7">
    <location>
        <begin position="2910"/>
        <end position="2926"/>
    </location>
</feature>
<keyword evidence="5" id="KW-0378">Hydrolase</keyword>
<name>A0AAE0IDQ6_9PEZI</name>
<dbReference type="InterPro" id="IPR051346">
    <property type="entry name" value="OTU_Deubiquitinase"/>
</dbReference>
<evidence type="ECO:0000313" key="12">
    <source>
        <dbReference type="Proteomes" id="UP001283341"/>
    </source>
</evidence>
<dbReference type="PANTHER" id="PTHR13367:SF34">
    <property type="match status" value="1"/>
</dbReference>
<dbReference type="InterPro" id="IPR022105">
    <property type="entry name" value="DUF3645"/>
</dbReference>
<keyword evidence="3" id="KW-0645">Protease</keyword>
<feature type="region of interest" description="Disordered" evidence="7">
    <location>
        <begin position="2891"/>
        <end position="2930"/>
    </location>
</feature>
<dbReference type="GO" id="GO:0004843">
    <property type="term" value="F:cysteine-type deubiquitinase activity"/>
    <property type="evidence" value="ECO:0007669"/>
    <property type="project" value="UniProtKB-EC"/>
</dbReference>
<evidence type="ECO:0000256" key="1">
    <source>
        <dbReference type="ARBA" id="ARBA00000707"/>
    </source>
</evidence>
<evidence type="ECO:0000256" key="7">
    <source>
        <dbReference type="SAM" id="MobiDB-lite"/>
    </source>
</evidence>
<dbReference type="Pfam" id="PF12359">
    <property type="entry name" value="DUF3645"/>
    <property type="match status" value="1"/>
</dbReference>
<evidence type="ECO:0000313" key="11">
    <source>
        <dbReference type="EMBL" id="KAK3323063.1"/>
    </source>
</evidence>
<feature type="domain" description="DUF6606" evidence="10">
    <location>
        <begin position="9"/>
        <end position="278"/>
    </location>
</feature>
<evidence type="ECO:0000256" key="5">
    <source>
        <dbReference type="ARBA" id="ARBA00022801"/>
    </source>
</evidence>
<gene>
    <name evidence="11" type="ORF">B0H66DRAFT_515810</name>
</gene>
<evidence type="ECO:0000256" key="6">
    <source>
        <dbReference type="ARBA" id="ARBA00022807"/>
    </source>
</evidence>
<dbReference type="EC" id="3.4.19.12" evidence="2"/>
<organism evidence="11 12">
    <name type="scientific">Apodospora peruviana</name>
    <dbReference type="NCBI Taxonomy" id="516989"/>
    <lineage>
        <taxon>Eukaryota</taxon>
        <taxon>Fungi</taxon>
        <taxon>Dikarya</taxon>
        <taxon>Ascomycota</taxon>
        <taxon>Pezizomycotina</taxon>
        <taxon>Sordariomycetes</taxon>
        <taxon>Sordariomycetidae</taxon>
        <taxon>Sordariales</taxon>
        <taxon>Lasiosphaeriaceae</taxon>
        <taxon>Apodospora</taxon>
    </lineage>
</organism>
<reference evidence="11" key="2">
    <citation type="submission" date="2023-06" db="EMBL/GenBank/DDBJ databases">
        <authorList>
            <consortium name="Lawrence Berkeley National Laboratory"/>
            <person name="Haridas S."/>
            <person name="Hensen N."/>
            <person name="Bonometti L."/>
            <person name="Westerberg I."/>
            <person name="Brannstrom I.O."/>
            <person name="Guillou S."/>
            <person name="Cros-Aarteil S."/>
            <person name="Calhoun S."/>
            <person name="Kuo A."/>
            <person name="Mondo S."/>
            <person name="Pangilinan J."/>
            <person name="Riley R."/>
            <person name="Labutti K."/>
            <person name="Andreopoulos B."/>
            <person name="Lipzen A."/>
            <person name="Chen C."/>
            <person name="Yanf M."/>
            <person name="Daum C."/>
            <person name="Ng V."/>
            <person name="Clum A."/>
            <person name="Steindorff A."/>
            <person name="Ohm R."/>
            <person name="Martin F."/>
            <person name="Silar P."/>
            <person name="Natvig D."/>
            <person name="Lalanne C."/>
            <person name="Gautier V."/>
            <person name="Ament-Velasquez S.L."/>
            <person name="Kruys A."/>
            <person name="Hutchinson M.I."/>
            <person name="Powell A.J."/>
            <person name="Barry K."/>
            <person name="Miller A.N."/>
            <person name="Grigoriev I.V."/>
            <person name="Debuchy R."/>
            <person name="Gladieux P."/>
            <person name="Thoren M.H."/>
            <person name="Johannesson H."/>
        </authorList>
    </citation>
    <scope>NUCLEOTIDE SEQUENCE</scope>
    <source>
        <strain evidence="11">CBS 118394</strain>
    </source>
</reference>
<dbReference type="InterPro" id="IPR022099">
    <property type="entry name" value="DUF3638"/>
</dbReference>
<keyword evidence="12" id="KW-1185">Reference proteome</keyword>
<evidence type="ECO:0000256" key="3">
    <source>
        <dbReference type="ARBA" id="ARBA00022670"/>
    </source>
</evidence>
<comment type="caution">
    <text evidence="11">The sequence shown here is derived from an EMBL/GenBank/DDBJ whole genome shotgun (WGS) entry which is preliminary data.</text>
</comment>
<keyword evidence="6" id="KW-0788">Thiol protease</keyword>
<protein>
    <recommendedName>
        <fullName evidence="2">ubiquitinyl hydrolase 1</fullName>
        <ecNumber evidence="2">3.4.19.12</ecNumber>
    </recommendedName>
</protein>
<dbReference type="GO" id="GO:0006508">
    <property type="term" value="P:proteolysis"/>
    <property type="evidence" value="ECO:0007669"/>
    <property type="project" value="UniProtKB-KW"/>
</dbReference>
<evidence type="ECO:0000259" key="8">
    <source>
        <dbReference type="Pfam" id="PF12340"/>
    </source>
</evidence>
<dbReference type="Proteomes" id="UP001283341">
    <property type="component" value="Unassembled WGS sequence"/>
</dbReference>
<reference evidence="11" key="1">
    <citation type="journal article" date="2023" name="Mol. Phylogenet. Evol.">
        <title>Genome-scale phylogeny and comparative genomics of the fungal order Sordariales.</title>
        <authorList>
            <person name="Hensen N."/>
            <person name="Bonometti L."/>
            <person name="Westerberg I."/>
            <person name="Brannstrom I.O."/>
            <person name="Guillou S."/>
            <person name="Cros-Aarteil S."/>
            <person name="Calhoun S."/>
            <person name="Haridas S."/>
            <person name="Kuo A."/>
            <person name="Mondo S."/>
            <person name="Pangilinan J."/>
            <person name="Riley R."/>
            <person name="LaButti K."/>
            <person name="Andreopoulos B."/>
            <person name="Lipzen A."/>
            <person name="Chen C."/>
            <person name="Yan M."/>
            <person name="Daum C."/>
            <person name="Ng V."/>
            <person name="Clum A."/>
            <person name="Steindorff A."/>
            <person name="Ohm R.A."/>
            <person name="Martin F."/>
            <person name="Silar P."/>
            <person name="Natvig D.O."/>
            <person name="Lalanne C."/>
            <person name="Gautier V."/>
            <person name="Ament-Velasquez S.L."/>
            <person name="Kruys A."/>
            <person name="Hutchinson M.I."/>
            <person name="Powell A.J."/>
            <person name="Barry K."/>
            <person name="Miller A.N."/>
            <person name="Grigoriev I.V."/>
            <person name="Debuchy R."/>
            <person name="Gladieux P."/>
            <person name="Hiltunen Thoren M."/>
            <person name="Johannesson H."/>
        </authorList>
    </citation>
    <scope>NUCLEOTIDE SEQUENCE</scope>
    <source>
        <strain evidence="11">CBS 118394</strain>
    </source>
</reference>
<dbReference type="PANTHER" id="PTHR13367">
    <property type="entry name" value="UBIQUITIN THIOESTERASE"/>
    <property type="match status" value="1"/>
</dbReference>
<proteinExistence type="predicted"/>
<evidence type="ECO:0000256" key="4">
    <source>
        <dbReference type="ARBA" id="ARBA00022786"/>
    </source>
</evidence>
<sequence>MPKASLEFVINHVFLPPKLPQEDDWAASHDHALIGSLRDSSLEFIKVQPDSTTSLAPAIGMLERLLETYSTGVLKKNALSKALSDLKEGDSSLFHLCAQNAGLLLTARKDDVLIEAFELLAPNQNVMSCSGALLRSFPDRAVTVCRKKLDKRDLKLELVDVLYRLKLETAPAARPKTKKGGTLQPEERDTNSPFLVTGMLVDVLVGLGQEVDPDRITKRSREQVGWDNALKPFRRSDAWLLLRVAFRLVLDRQQTSPGNEQKSWYKPLMAFHHARLLQLATGVTQHDSIKRDTLYCMMAKVVRRITKLNPLEETCWVKEVRRIVVLAKAGLQKRWQSAQDNDWKILPLQKFARVSFSEDANLQLTKLCRHLSWIKSRPTSHRDTLGPGDVTRFEPLQPQAANFPSPSLIESGDMTMARSRLLNFEAWVEFMPARQKTLDATKAIDPEDASVHQVVSNLQALIMAYHETASTVYTETPEAQSVMYLVIMELWLALDKVAGKAIPLLLDFDPGFPPGLLCPLLLEKGQQMRRLKRVEDYLRQRKASAANSYPSAFANFGGCESFAVRWYNDLDRSSKHYDLRAEIEALASRMKTEKLDEFNNMRAKYDTLVASRNATPEHTYTWDDRFHADNHFTHLCKRCQLDKQIDALYINIFEWPLPTDSNHAKAAVFEISVPQLVKTWRDVTFSLVADVFRDRKYQKKGDGEKLYFAGASTCLQRFTSLFSRLRPASTIKPMEVAHYRRKHIRDATREDICVTHCAQYEYYDESKRVRSWEAVSGPCIPPQCSLAEMSQDTTIEKWIRSTTHTSNHVIASQSLCALDMTLEDFRAFGHLRSGVTLQWANILCQLHIPSINLNKRATFILVMQACLEAEDPGPATVDSVFRRAHDDTQKREFMVSMIEGLRAALERVRESWQNDIAACLLVCLATRLLYLSPSTQISSSLLDYLSELRRLSINWAWLMLEKLNNCSKDHDRGDWTQRVLMTALVCGCTFNMDTKHLGAVLSDAQNLSFLVESAILVRNHLPASGKPSDPVALQLVHRWHSVLYQAGPVVSKEVCRRKNTGLDDAIKQFWAGYSRVSSGWSVGPRGQTHILKSSSASFSATLNLLTGSLFVNGYPLSKLPMEYQSHDTFKELFGDQIVDVGPSSAPGMQFSACRPQDGWVIHFAMQDRRLIIHAERPITSSGCDSSGPEKEVCEYIPRRCLADDVPASFVEKYSHWLSRSPGVQVVEFRPMNKKWVTSPYNWRMTREGDQAKLSKGDLYVLDPFKESAKSVYRVMDAIESRSNINLIFDINSRILAIDLPRLSLSFTVKEGESKVLSKNYTGMQIDKVQGIETLIGLSNKLVLCPEEEFSLSSSRFRMVLVPRGEISASQTKNPHHDHVEITVKDDDSSVSAQIRHDAFTVDHNLGRLTDNGSLQSKLNLCLLHALTSHALPDPLTGRTGTEQALDMLSSAAVRSYGRLDSDACEILSRIANLSPWREYYPRHLQLMETTKRHYRIPPLSHHEFFASIAKSIYEQYQSSDALFGTTSESSSSAKNLSVLQRTGSPILDKRARIRNSVFRVSDFGAEEHYTDHDQWYRPEDRKMVGCSPTSRGKRVSDLVRCIESDRGRLVQKPASDLAARILSVNGDKFSGDETISLEFDLDNLKSPEKVLAGLWCGLHGGLAGEENRYRKIFFLATLLYADNANWEVVQALMALGTIATFGRAVLPPPDSDLNGSVFNLEINKRTLPGIWKDQAHNATHPFHKCPEKDLAKGGRESNSQAKTRRYNLWKSNSVDKVGQFVGELSTQLYKGWTVTTPDGNSLYSTYIDVSTVMSTVPTQVDLARRSEEFTTYLDEIVRILDHLPTMARQDAMMCKSPSLEAPPSKPGFVSAMSLFSAPAPTSERPRPDPLPTLRAEVSGQRQNHETLSKLVDDLSSANNLQPHQVSYIDRLRLSLASQPQTPLLHHGAVSRDVPLVQALVTIHLQEQRERYHSIHQNIISALSGSSVAHQFCQKAGLYPRCSAAFLFQRLTRIFWGQLSGEWQAALVNHALAFIYLQRAERLAGYCRDLPRRWTDLQRELANPGDHGSPDWDPLRHPESMLFELEQNILIRPVQNSIAAVMRDPPDMKNSVMQLNMGEGKSSVIVPIVAAALADGSRLVRVVVAKPQSNQMMHMLIGKLGGLINRRIFYLPFSRSVQLSMTQVKAVRGMLDACKDEGGILLVQPEQLLSFKLMGIDKTFVTDGETKDSLGSAIVRLHQDFEMVSRDIVDESDENFSVKFELIYTMGTQEAVEMSPDRWILIQQLLKMVEEIARQLKGAENEPDVSEGLLLENHEQGRVPVIRILGEPAGRRLVKALADRVCTQGLKGFPVHHQPTKMRRAVLSYISHDNPDAADVALVESVDSGVFSELPIRNSLLLLRGLLAKGVILFALSQKRFRVNYGLAPGRQPPTSLAVPYRAKDIPSPRSEFSHPDVVIVLTCLSYYYRGLSDAELDVCLELLSKSEQADQEYGRWAISAPTLPPSFQHFSSINPKDRPQCENTVFPALRYAKPAVDFYLAQVVFPKEMKQFPLKLSASGWDLAKPKAHPLTGFSGTNDSKDVLPLSVTPLDLPEQLHTNAAVLSCLLREENKVVELGKEQHQLSALTEKMLLDAVITSDPPIKVILDVGAQIIESSNIQIAQKWLSLVPATEADAVVFFNDSDELSVVTRSGAIDPFLTSPFVTHTDRCLVFLDQAHTRGTDLKLPDSYRAAVTLGPGVTKDTLVQACMRMRKLGQGQSVTFCASPEMQTRIRTIRKAADAPDLLQPLTVSDVLTWAIGETWDEAVRSVPLWAAQGMRHLGQEAIWDRQIKSGKFTKTDAQDYLEPEAMSLEQRYRPNATTTAVVSALLSSLITPDNTRQDQGTRIREKLQSFAVASSSSSSSATNLQEEQERELAPEVEAERQTERPAPRKALLHRLHPDVVSFARTGIIPVGSKAFHSAFTALVKTSAVSLYGPGISKFPSDLLVTSDFARSVDESGIFCGNAYQKEVHWVLCCDDARPEETNCGMRMVVVSQWEANQLKEELASSSIGGKVSLHAYMPRLGLTSSQAMEDLKAYTVPPVGKGWAAPEQLVMQLNLFAGQLYLRDYGEYVRLCRYLGLAYMENKGEEVVAPDGFVGRRGYRDCKFEVSPIPFLTEVYKKIRRDCVSIEKTHMGRILSGEILTEADF</sequence>
<feature type="domain" description="DUF3638" evidence="8">
    <location>
        <begin position="2070"/>
        <end position="2295"/>
    </location>
</feature>
<evidence type="ECO:0000256" key="2">
    <source>
        <dbReference type="ARBA" id="ARBA00012759"/>
    </source>
</evidence>
<dbReference type="Pfam" id="PF20255">
    <property type="entry name" value="DUF6606"/>
    <property type="match status" value="1"/>
</dbReference>
<keyword evidence="4" id="KW-0833">Ubl conjugation pathway</keyword>
<accession>A0AAE0IDQ6</accession>
<dbReference type="EMBL" id="JAUEDM010000003">
    <property type="protein sequence ID" value="KAK3323063.1"/>
    <property type="molecule type" value="Genomic_DNA"/>
</dbReference>
<feature type="domain" description="DUF3645" evidence="9">
    <location>
        <begin position="2426"/>
        <end position="2458"/>
    </location>
</feature>